<accession>A0AA86U9H8</accession>
<gene>
    <name evidence="3" type="ORF">HINF_LOCUS28305</name>
    <name evidence="2" type="ORF">HINF_LOCUS34124</name>
</gene>
<reference evidence="3 4" key="2">
    <citation type="submission" date="2024-07" db="EMBL/GenBank/DDBJ databases">
        <authorList>
            <person name="Akdeniz Z."/>
        </authorList>
    </citation>
    <scope>NUCLEOTIDE SEQUENCE [LARGE SCALE GENOMIC DNA]</scope>
</reference>
<dbReference type="EMBL" id="CAXDID020000089">
    <property type="protein sequence ID" value="CAL6021720.1"/>
    <property type="molecule type" value="Genomic_DNA"/>
</dbReference>
<dbReference type="EMBL" id="CATOUU010000762">
    <property type="protein sequence ID" value="CAI9946479.1"/>
    <property type="molecule type" value="Genomic_DNA"/>
</dbReference>
<feature type="transmembrane region" description="Helical" evidence="1">
    <location>
        <begin position="61"/>
        <end position="82"/>
    </location>
</feature>
<reference evidence="2" key="1">
    <citation type="submission" date="2023-06" db="EMBL/GenBank/DDBJ databases">
        <authorList>
            <person name="Kurt Z."/>
        </authorList>
    </citation>
    <scope>NUCLEOTIDE SEQUENCE</scope>
</reference>
<proteinExistence type="predicted"/>
<evidence type="ECO:0000313" key="4">
    <source>
        <dbReference type="Proteomes" id="UP001642409"/>
    </source>
</evidence>
<sequence length="110" mass="12673">MLEKQHIVGITYVIQLIAALVVLLINRYNVFYPINGFSRIVSMITLLLIIGFRIMEKRDSITQKIIIQTIITVISGLIFIVSKQFQVKCVFMIFTQYILSKIVGKYGELM</sequence>
<protein>
    <submittedName>
        <fullName evidence="3">Hypothetical_protein</fullName>
    </submittedName>
</protein>
<comment type="caution">
    <text evidence="2">The sequence shown here is derived from an EMBL/GenBank/DDBJ whole genome shotgun (WGS) entry which is preliminary data.</text>
</comment>
<feature type="transmembrane region" description="Helical" evidence="1">
    <location>
        <begin position="37"/>
        <end position="55"/>
    </location>
</feature>
<evidence type="ECO:0000313" key="3">
    <source>
        <dbReference type="EMBL" id="CAL6021720.1"/>
    </source>
</evidence>
<keyword evidence="1" id="KW-0812">Transmembrane</keyword>
<feature type="transmembrane region" description="Helical" evidence="1">
    <location>
        <begin position="6"/>
        <end position="25"/>
    </location>
</feature>
<keyword evidence="1" id="KW-0472">Membrane</keyword>
<name>A0AA86U9H8_9EUKA</name>
<evidence type="ECO:0000256" key="1">
    <source>
        <dbReference type="SAM" id="Phobius"/>
    </source>
</evidence>
<organism evidence="2">
    <name type="scientific">Hexamita inflata</name>
    <dbReference type="NCBI Taxonomy" id="28002"/>
    <lineage>
        <taxon>Eukaryota</taxon>
        <taxon>Metamonada</taxon>
        <taxon>Diplomonadida</taxon>
        <taxon>Hexamitidae</taxon>
        <taxon>Hexamitinae</taxon>
        <taxon>Hexamita</taxon>
    </lineage>
</organism>
<keyword evidence="1" id="KW-1133">Transmembrane helix</keyword>
<evidence type="ECO:0000313" key="2">
    <source>
        <dbReference type="EMBL" id="CAI9946479.1"/>
    </source>
</evidence>
<keyword evidence="4" id="KW-1185">Reference proteome</keyword>
<dbReference type="AlphaFoldDB" id="A0AA86U9H8"/>
<dbReference type="Proteomes" id="UP001642409">
    <property type="component" value="Unassembled WGS sequence"/>
</dbReference>